<comment type="subunit">
    <text evidence="7">Homodimer.</text>
</comment>
<feature type="binding site" evidence="7">
    <location>
        <begin position="7"/>
        <end position="12"/>
    </location>
    <ligand>
        <name>substrate</name>
    </ligand>
</feature>
<evidence type="ECO:0000256" key="4">
    <source>
        <dbReference type="ARBA" id="ARBA00022801"/>
    </source>
</evidence>
<evidence type="ECO:0000256" key="5">
    <source>
        <dbReference type="ARBA" id="ARBA00022842"/>
    </source>
</evidence>
<accession>A0ABV2SXX7</accession>
<dbReference type="SUPFAM" id="SSF52972">
    <property type="entry name" value="ITPase-like"/>
    <property type="match status" value="1"/>
</dbReference>
<name>A0ABV2SXX7_9FLAO</name>
<gene>
    <name evidence="9" type="ORF">ABXZ36_15350</name>
</gene>
<comment type="caution">
    <text evidence="7">Lacks conserved residue(s) required for the propagation of feature annotation.</text>
</comment>
<dbReference type="InterPro" id="IPR029001">
    <property type="entry name" value="ITPase-like_fam"/>
</dbReference>
<dbReference type="InterPro" id="IPR002637">
    <property type="entry name" value="RdgB/HAM1"/>
</dbReference>
<keyword evidence="6 7" id="KW-0546">Nucleotide metabolism</keyword>
<evidence type="ECO:0000256" key="1">
    <source>
        <dbReference type="ARBA" id="ARBA00008023"/>
    </source>
</evidence>
<dbReference type="InterPro" id="IPR020922">
    <property type="entry name" value="dITP/XTP_pyrophosphatase"/>
</dbReference>
<comment type="catalytic activity">
    <reaction evidence="7">
        <text>ITP + H2O = IMP + diphosphate + H(+)</text>
        <dbReference type="Rhea" id="RHEA:29399"/>
        <dbReference type="ChEBI" id="CHEBI:15377"/>
        <dbReference type="ChEBI" id="CHEBI:15378"/>
        <dbReference type="ChEBI" id="CHEBI:33019"/>
        <dbReference type="ChEBI" id="CHEBI:58053"/>
        <dbReference type="ChEBI" id="CHEBI:61402"/>
        <dbReference type="EC" id="3.6.1.66"/>
    </reaction>
</comment>
<dbReference type="PANTHER" id="PTHR11067">
    <property type="entry name" value="INOSINE TRIPHOSPHATE PYROPHOSPHATASE/HAM1 PROTEIN"/>
    <property type="match status" value="1"/>
</dbReference>
<dbReference type="PANTHER" id="PTHR11067:SF9">
    <property type="entry name" value="INOSINE TRIPHOSPHATE PYROPHOSPHATASE"/>
    <property type="match status" value="1"/>
</dbReference>
<evidence type="ECO:0000256" key="7">
    <source>
        <dbReference type="HAMAP-Rule" id="MF_01405"/>
    </source>
</evidence>
<feature type="binding site" evidence="7">
    <location>
        <position position="69"/>
    </location>
    <ligand>
        <name>substrate</name>
    </ligand>
</feature>
<evidence type="ECO:0000313" key="10">
    <source>
        <dbReference type="Proteomes" id="UP001549799"/>
    </source>
</evidence>
<comment type="catalytic activity">
    <reaction evidence="7">
        <text>XTP + H2O = XMP + diphosphate + H(+)</text>
        <dbReference type="Rhea" id="RHEA:28610"/>
        <dbReference type="ChEBI" id="CHEBI:15377"/>
        <dbReference type="ChEBI" id="CHEBI:15378"/>
        <dbReference type="ChEBI" id="CHEBI:33019"/>
        <dbReference type="ChEBI" id="CHEBI:57464"/>
        <dbReference type="ChEBI" id="CHEBI:61314"/>
        <dbReference type="EC" id="3.6.1.66"/>
    </reaction>
</comment>
<comment type="cofactor">
    <cofactor evidence="7">
        <name>Mg(2+)</name>
        <dbReference type="ChEBI" id="CHEBI:18420"/>
    </cofactor>
    <text evidence="7">Binds 1 Mg(2+) ion per subunit.</text>
</comment>
<comment type="function">
    <text evidence="7">Pyrophosphatase that catalyzes the hydrolysis of nucleoside triphosphates to their monophosphate derivatives, with a high preference for the non-canonical purine nucleotides XTP (xanthosine triphosphate), dITP (deoxyinosine triphosphate) and ITP. Seems to function as a house-cleaning enzyme that removes non-canonical purine nucleotides from the nucleotide pool, thus preventing their incorporation into DNA/RNA and avoiding chromosomal lesions.</text>
</comment>
<evidence type="ECO:0000256" key="3">
    <source>
        <dbReference type="ARBA" id="ARBA00022741"/>
    </source>
</evidence>
<sequence length="192" mass="21226">MELVFATHNKNKFKEVQLLLPKNITLRSLDDIGCVDEIPETADTIEGNAIIKANYVAENYGYACFADDTGLMVDALDGAPGVFSARYAGANKNSEDNMDKLLAALEGVTHREARFKTTIALHLERQQVLFNGIVLGEITTKKNGEGGFGYDPIFRPNGYDKTFAELPITVKNVISHRGKAMKQLIDFLKNLE</sequence>
<reference evidence="9 10" key="1">
    <citation type="submission" date="2024-07" db="EMBL/GenBank/DDBJ databases">
        <title>The genome sequence of type strain Sediminicola arcticus GDMCC 1.2805.</title>
        <authorList>
            <person name="Liu Y."/>
        </authorList>
    </citation>
    <scope>NUCLEOTIDE SEQUENCE [LARGE SCALE GENOMIC DNA]</scope>
    <source>
        <strain evidence="9 10">GDMCC 1.2805</strain>
    </source>
</reference>
<comment type="catalytic activity">
    <reaction evidence="7">
        <text>dITP + H2O = dIMP + diphosphate + H(+)</text>
        <dbReference type="Rhea" id="RHEA:28342"/>
        <dbReference type="ChEBI" id="CHEBI:15377"/>
        <dbReference type="ChEBI" id="CHEBI:15378"/>
        <dbReference type="ChEBI" id="CHEBI:33019"/>
        <dbReference type="ChEBI" id="CHEBI:61194"/>
        <dbReference type="ChEBI" id="CHEBI:61382"/>
        <dbReference type="EC" id="3.6.1.66"/>
    </reaction>
</comment>
<keyword evidence="3 7" id="KW-0547">Nucleotide-binding</keyword>
<dbReference type="EMBL" id="JBEXAE010000010">
    <property type="protein sequence ID" value="MET6992023.1"/>
    <property type="molecule type" value="Genomic_DNA"/>
</dbReference>
<evidence type="ECO:0000256" key="2">
    <source>
        <dbReference type="ARBA" id="ARBA00022723"/>
    </source>
</evidence>
<feature type="binding site" evidence="7">
    <location>
        <position position="171"/>
    </location>
    <ligand>
        <name>substrate</name>
    </ligand>
</feature>
<feature type="binding site" evidence="7">
    <location>
        <begin position="176"/>
        <end position="177"/>
    </location>
    <ligand>
        <name>substrate</name>
    </ligand>
</feature>
<dbReference type="Proteomes" id="UP001549799">
    <property type="component" value="Unassembled WGS sequence"/>
</dbReference>
<dbReference type="Pfam" id="PF01725">
    <property type="entry name" value="Ham1p_like"/>
    <property type="match status" value="1"/>
</dbReference>
<protein>
    <recommendedName>
        <fullName evidence="7">dITP/XTP pyrophosphatase</fullName>
        <ecNumber evidence="7">3.6.1.66</ecNumber>
    </recommendedName>
    <alternativeName>
        <fullName evidence="7">Non-canonical purine NTP pyrophosphatase</fullName>
    </alternativeName>
    <alternativeName>
        <fullName evidence="7">Non-standard purine NTP pyrophosphatase</fullName>
    </alternativeName>
    <alternativeName>
        <fullName evidence="7">Nucleoside-triphosphate diphosphatase</fullName>
    </alternativeName>
    <alternativeName>
        <fullName evidence="7">Nucleoside-triphosphate pyrophosphatase</fullName>
        <shortName evidence="7">NTPase</shortName>
    </alternativeName>
</protein>
<keyword evidence="10" id="KW-1185">Reference proteome</keyword>
<proteinExistence type="inferred from homology"/>
<dbReference type="HAMAP" id="MF_01405">
    <property type="entry name" value="Non_canon_purine_NTPase"/>
    <property type="match status" value="1"/>
</dbReference>
<feature type="binding site" evidence="7">
    <location>
        <position position="68"/>
    </location>
    <ligand>
        <name>Mg(2+)</name>
        <dbReference type="ChEBI" id="CHEBI:18420"/>
    </ligand>
</feature>
<comment type="caution">
    <text evidence="9">The sequence shown here is derived from an EMBL/GenBank/DDBJ whole genome shotgun (WGS) entry which is preliminary data.</text>
</comment>
<dbReference type="CDD" id="cd00515">
    <property type="entry name" value="HAM1"/>
    <property type="match status" value="1"/>
</dbReference>
<dbReference type="NCBIfam" id="TIGR00042">
    <property type="entry name" value="RdgB/HAM1 family non-canonical purine NTP pyrophosphatase"/>
    <property type="match status" value="1"/>
</dbReference>
<evidence type="ECO:0000256" key="8">
    <source>
        <dbReference type="RuleBase" id="RU003781"/>
    </source>
</evidence>
<keyword evidence="5 7" id="KW-0460">Magnesium</keyword>
<dbReference type="RefSeq" id="WP_354616565.1">
    <property type="nucleotide sequence ID" value="NZ_JBEXAE010000010.1"/>
</dbReference>
<dbReference type="NCBIfam" id="NF011398">
    <property type="entry name" value="PRK14823.1"/>
    <property type="match status" value="1"/>
</dbReference>
<comment type="similarity">
    <text evidence="1 7 8">Belongs to the HAM1 NTPase family.</text>
</comment>
<dbReference type="Gene3D" id="3.90.950.10">
    <property type="match status" value="1"/>
</dbReference>
<keyword evidence="4 7" id="KW-0378">Hydrolase</keyword>
<evidence type="ECO:0000313" key="9">
    <source>
        <dbReference type="EMBL" id="MET6992023.1"/>
    </source>
</evidence>
<organism evidence="9 10">
    <name type="scientific">Sediminicola arcticus</name>
    <dbReference type="NCBI Taxonomy" id="1574308"/>
    <lineage>
        <taxon>Bacteria</taxon>
        <taxon>Pseudomonadati</taxon>
        <taxon>Bacteroidota</taxon>
        <taxon>Flavobacteriia</taxon>
        <taxon>Flavobacteriales</taxon>
        <taxon>Flavobacteriaceae</taxon>
        <taxon>Sediminicola</taxon>
    </lineage>
</organism>
<feature type="binding site" evidence="7">
    <location>
        <begin position="148"/>
        <end position="151"/>
    </location>
    <ligand>
        <name>substrate</name>
    </ligand>
</feature>
<feature type="active site" description="Proton acceptor" evidence="7">
    <location>
        <position position="68"/>
    </location>
</feature>
<dbReference type="EC" id="3.6.1.66" evidence="7"/>
<keyword evidence="2 7" id="KW-0479">Metal-binding</keyword>
<evidence type="ECO:0000256" key="6">
    <source>
        <dbReference type="ARBA" id="ARBA00023080"/>
    </source>
</evidence>